<keyword evidence="2" id="KW-1185">Reference proteome</keyword>
<evidence type="ECO:0000313" key="2">
    <source>
        <dbReference type="Proteomes" id="UP000325255"/>
    </source>
</evidence>
<organism evidence="1 2">
    <name type="scientific">Rhodovastum atsumiense</name>
    <dbReference type="NCBI Taxonomy" id="504468"/>
    <lineage>
        <taxon>Bacteria</taxon>
        <taxon>Pseudomonadati</taxon>
        <taxon>Pseudomonadota</taxon>
        <taxon>Alphaproteobacteria</taxon>
        <taxon>Acetobacterales</taxon>
        <taxon>Acetobacteraceae</taxon>
        <taxon>Rhodovastum</taxon>
    </lineage>
</organism>
<protein>
    <submittedName>
        <fullName evidence="1">DUF4154 domain-containing protein</fullName>
    </submittedName>
</protein>
<proteinExistence type="predicted"/>
<dbReference type="AlphaFoldDB" id="A0A5M6IQ61"/>
<dbReference type="RefSeq" id="WP_150042540.1">
    <property type="nucleotide sequence ID" value="NZ_OW485601.1"/>
</dbReference>
<comment type="caution">
    <text evidence="1">The sequence shown here is derived from an EMBL/GenBank/DDBJ whole genome shotgun (WGS) entry which is preliminary data.</text>
</comment>
<evidence type="ECO:0000313" key="1">
    <source>
        <dbReference type="EMBL" id="KAA5610410.1"/>
    </source>
</evidence>
<reference evidence="1 2" key="1">
    <citation type="submission" date="2019-09" db="EMBL/GenBank/DDBJ databases">
        <title>Genome sequence of Rhodovastum atsumiense, a diverse member of the Acetobacteraceae family of non-sulfur purple photosynthetic bacteria.</title>
        <authorList>
            <person name="Meyer T."/>
            <person name="Kyndt J."/>
        </authorList>
    </citation>
    <scope>NUCLEOTIDE SEQUENCE [LARGE SCALE GENOMIC DNA]</scope>
    <source>
        <strain evidence="1 2">DSM 21279</strain>
    </source>
</reference>
<dbReference type="Proteomes" id="UP000325255">
    <property type="component" value="Unassembled WGS sequence"/>
</dbReference>
<accession>A0A5M6IQ61</accession>
<dbReference type="OrthoDB" id="7277245at2"/>
<gene>
    <name evidence="1" type="ORF">F1189_19490</name>
</gene>
<name>A0A5M6IQ61_9PROT</name>
<sequence>MRTFPQRPAAPGSVSRRCRGAVLGPALALALALALTCLGTAVPAATGPRDLQLIARVMGFLAHPPGGDVEIGIVYPAQSAAGRAEAEQLVATVPGGVRAGNLVLRPRLLTLEEASRAAPPALLLTEAALSQAGALAAALAGRGVLIVSPDPASVDAAQAVVALRSQPRVEILVSRAAAQRAGLEFASAFRMLIQER</sequence>
<dbReference type="EMBL" id="VWPK01000033">
    <property type="protein sequence ID" value="KAA5610410.1"/>
    <property type="molecule type" value="Genomic_DNA"/>
</dbReference>